<proteinExistence type="predicted"/>
<evidence type="ECO:0000256" key="1">
    <source>
        <dbReference type="SAM" id="MobiDB-lite"/>
    </source>
</evidence>
<gene>
    <name evidence="2" type="ORF">CYMTET_34150</name>
</gene>
<feature type="compositionally biased region" description="Polar residues" evidence="1">
    <location>
        <begin position="134"/>
        <end position="147"/>
    </location>
</feature>
<name>A0AAE0KQH7_9CHLO</name>
<organism evidence="2 3">
    <name type="scientific">Cymbomonas tetramitiformis</name>
    <dbReference type="NCBI Taxonomy" id="36881"/>
    <lineage>
        <taxon>Eukaryota</taxon>
        <taxon>Viridiplantae</taxon>
        <taxon>Chlorophyta</taxon>
        <taxon>Pyramimonadophyceae</taxon>
        <taxon>Pyramimonadales</taxon>
        <taxon>Pyramimonadaceae</taxon>
        <taxon>Cymbomonas</taxon>
    </lineage>
</organism>
<evidence type="ECO:0000313" key="3">
    <source>
        <dbReference type="Proteomes" id="UP001190700"/>
    </source>
</evidence>
<dbReference type="Proteomes" id="UP001190700">
    <property type="component" value="Unassembled WGS sequence"/>
</dbReference>
<accession>A0AAE0KQH7</accession>
<evidence type="ECO:0000313" key="2">
    <source>
        <dbReference type="EMBL" id="KAK3256729.1"/>
    </source>
</evidence>
<protein>
    <submittedName>
        <fullName evidence="2">Uncharacterized protein</fullName>
    </submittedName>
</protein>
<dbReference type="EMBL" id="LGRX02021394">
    <property type="protein sequence ID" value="KAK3256729.1"/>
    <property type="molecule type" value="Genomic_DNA"/>
</dbReference>
<dbReference type="AlphaFoldDB" id="A0AAE0KQH7"/>
<sequence>MSAADTRNTSEGSWFIHQLGTRPGTVLTLSLTVGLILSGAGMSMFKVAGDNSGWESRGTTIAKRKYQQFHMTGDYEDTSYQEEYDKHYKGAYPKTNSVYEPNLELRRLSAASSSSSSSFPLNPFQRGRVRRALATSTSDNTTHSDMNGDSDGLEGARYRMGLVREYADTDLDLLWFPKSAGDSVFGKAELQDICELENELRANVKYKARCWDDSDLASSEECPRPHSPVTALRLERGMMDAGCEELVGDETVLDAFVERLARCAGLFRSGGLAAMAAAPECMNYLDLPLFVGRNFGEGGSDGAVNDLSRSIFPAYYDTDTDVENIGQIPRQGP</sequence>
<reference evidence="2 3" key="1">
    <citation type="journal article" date="2015" name="Genome Biol. Evol.">
        <title>Comparative Genomics of a Bacterivorous Green Alga Reveals Evolutionary Causalities and Consequences of Phago-Mixotrophic Mode of Nutrition.</title>
        <authorList>
            <person name="Burns J.A."/>
            <person name="Paasch A."/>
            <person name="Narechania A."/>
            <person name="Kim E."/>
        </authorList>
    </citation>
    <scope>NUCLEOTIDE SEQUENCE [LARGE SCALE GENOMIC DNA]</scope>
    <source>
        <strain evidence="2 3">PLY_AMNH</strain>
    </source>
</reference>
<feature type="region of interest" description="Disordered" evidence="1">
    <location>
        <begin position="134"/>
        <end position="153"/>
    </location>
</feature>
<keyword evidence="3" id="KW-1185">Reference proteome</keyword>
<comment type="caution">
    <text evidence="2">The sequence shown here is derived from an EMBL/GenBank/DDBJ whole genome shotgun (WGS) entry which is preliminary data.</text>
</comment>